<sequence length="127" mass="14801">MKQRQHIWVKEAFIGHELLHANNKPLNNSIVFAGAEQKEHAEEYKIHFILNYTANPAIAAVGYGVNIFITTVPGTPIRFENHFGITEDASAQYRPEEYVAYKQFYRVKHIRFLSIETDHLQYEIHCL</sequence>
<proteinExistence type="predicted"/>
<accession>A0A1D8GLF9</accession>
<name>A0A1D8GLF9_9FIRM</name>
<evidence type="ECO:0000313" key="2">
    <source>
        <dbReference type="Proteomes" id="UP000095743"/>
    </source>
</evidence>
<evidence type="ECO:0000313" key="1">
    <source>
        <dbReference type="EMBL" id="AOT71747.1"/>
    </source>
</evidence>
<protein>
    <submittedName>
        <fullName evidence="1">Uncharacterized protein</fullName>
    </submittedName>
</protein>
<dbReference type="KEGG" id="gfe:Gferi_20740"/>
<reference evidence="1 2" key="1">
    <citation type="submission" date="2016-09" db="EMBL/GenBank/DDBJ databases">
        <title>Genomic analysis reveals versatility of anaerobic energy metabolism of Geosporobacter ferrireducens IRF9 of phylum Firmicutes.</title>
        <authorList>
            <person name="Kim S.-J."/>
        </authorList>
    </citation>
    <scope>NUCLEOTIDE SEQUENCE [LARGE SCALE GENOMIC DNA]</scope>
    <source>
        <strain evidence="1 2">IRF9</strain>
    </source>
</reference>
<keyword evidence="2" id="KW-1185">Reference proteome</keyword>
<dbReference type="OrthoDB" id="1953478at2"/>
<dbReference type="RefSeq" id="WP_069979899.1">
    <property type="nucleotide sequence ID" value="NZ_CP017269.1"/>
</dbReference>
<organism evidence="1 2">
    <name type="scientific">Geosporobacter ferrireducens</name>
    <dbReference type="NCBI Taxonomy" id="1424294"/>
    <lineage>
        <taxon>Bacteria</taxon>
        <taxon>Bacillati</taxon>
        <taxon>Bacillota</taxon>
        <taxon>Clostridia</taxon>
        <taxon>Peptostreptococcales</taxon>
        <taxon>Thermotaleaceae</taxon>
        <taxon>Geosporobacter</taxon>
    </lineage>
</organism>
<dbReference type="AlphaFoldDB" id="A0A1D8GLF9"/>
<dbReference type="Proteomes" id="UP000095743">
    <property type="component" value="Chromosome"/>
</dbReference>
<gene>
    <name evidence="1" type="ORF">Gferi_20740</name>
</gene>
<dbReference type="EMBL" id="CP017269">
    <property type="protein sequence ID" value="AOT71747.1"/>
    <property type="molecule type" value="Genomic_DNA"/>
</dbReference>